<evidence type="ECO:0000313" key="9">
    <source>
        <dbReference type="Proteomes" id="UP000758603"/>
    </source>
</evidence>
<evidence type="ECO:0000256" key="4">
    <source>
        <dbReference type="ARBA" id="ARBA00022989"/>
    </source>
</evidence>
<feature type="region of interest" description="Disordered" evidence="6">
    <location>
        <begin position="71"/>
        <end position="153"/>
    </location>
</feature>
<keyword evidence="9" id="KW-1185">Reference proteome</keyword>
<dbReference type="Pfam" id="PF01679">
    <property type="entry name" value="Pmp3"/>
    <property type="match status" value="1"/>
</dbReference>
<feature type="compositionally biased region" description="Low complexity" evidence="6">
    <location>
        <begin position="108"/>
        <end position="129"/>
    </location>
</feature>
<dbReference type="Proteomes" id="UP000758603">
    <property type="component" value="Unassembled WGS sequence"/>
</dbReference>
<evidence type="ECO:0000256" key="5">
    <source>
        <dbReference type="ARBA" id="ARBA00023136"/>
    </source>
</evidence>
<accession>A0A9P9A3R6</accession>
<reference evidence="8" key="1">
    <citation type="journal article" date="2021" name="Nat. Commun.">
        <title>Genetic determinants of endophytism in the Arabidopsis root mycobiome.</title>
        <authorList>
            <person name="Mesny F."/>
            <person name="Miyauchi S."/>
            <person name="Thiergart T."/>
            <person name="Pickel B."/>
            <person name="Atanasova L."/>
            <person name="Karlsson M."/>
            <person name="Huettel B."/>
            <person name="Barry K.W."/>
            <person name="Haridas S."/>
            <person name="Chen C."/>
            <person name="Bauer D."/>
            <person name="Andreopoulos W."/>
            <person name="Pangilinan J."/>
            <person name="LaButti K."/>
            <person name="Riley R."/>
            <person name="Lipzen A."/>
            <person name="Clum A."/>
            <person name="Drula E."/>
            <person name="Henrissat B."/>
            <person name="Kohler A."/>
            <person name="Grigoriev I.V."/>
            <person name="Martin F.M."/>
            <person name="Hacquard S."/>
        </authorList>
    </citation>
    <scope>NUCLEOTIDE SEQUENCE</scope>
    <source>
        <strain evidence="8">MPI-SDFR-AT-0073</strain>
    </source>
</reference>
<dbReference type="AlphaFoldDB" id="A0A9P9A3R6"/>
<comment type="similarity">
    <text evidence="2">Belongs to the UPF0057 (PMP3) family.</text>
</comment>
<organism evidence="8 9">
    <name type="scientific">Truncatella angustata</name>
    <dbReference type="NCBI Taxonomy" id="152316"/>
    <lineage>
        <taxon>Eukaryota</taxon>
        <taxon>Fungi</taxon>
        <taxon>Dikarya</taxon>
        <taxon>Ascomycota</taxon>
        <taxon>Pezizomycotina</taxon>
        <taxon>Sordariomycetes</taxon>
        <taxon>Xylariomycetidae</taxon>
        <taxon>Amphisphaeriales</taxon>
        <taxon>Sporocadaceae</taxon>
        <taxon>Truncatella</taxon>
    </lineage>
</organism>
<dbReference type="InterPro" id="IPR000612">
    <property type="entry name" value="PMP3"/>
</dbReference>
<dbReference type="PANTHER" id="PTHR21659:SF57">
    <property type="entry name" value="PLASMA MEMBRANE PROTEOLIPID 31"/>
    <property type="match status" value="1"/>
</dbReference>
<name>A0A9P9A3R6_9PEZI</name>
<gene>
    <name evidence="8" type="ORF">BKA67DRAFT_653602</name>
</gene>
<keyword evidence="3 7" id="KW-0812">Transmembrane</keyword>
<dbReference type="RefSeq" id="XP_045964554.1">
    <property type="nucleotide sequence ID" value="XM_046106396.1"/>
</dbReference>
<feature type="compositionally biased region" description="Basic and acidic residues" evidence="6">
    <location>
        <begin position="143"/>
        <end position="153"/>
    </location>
</feature>
<dbReference type="GO" id="GO:0016020">
    <property type="term" value="C:membrane"/>
    <property type="evidence" value="ECO:0007669"/>
    <property type="project" value="UniProtKB-SubCell"/>
</dbReference>
<dbReference type="GeneID" id="70135287"/>
<evidence type="ECO:0000256" key="3">
    <source>
        <dbReference type="ARBA" id="ARBA00022692"/>
    </source>
</evidence>
<keyword evidence="4 7" id="KW-1133">Transmembrane helix</keyword>
<feature type="transmembrane region" description="Helical" evidence="7">
    <location>
        <begin position="32"/>
        <end position="54"/>
    </location>
</feature>
<dbReference type="PANTHER" id="PTHR21659">
    <property type="entry name" value="HYDROPHOBIC PROTEIN RCI2 LOW TEMPERATURE AND SALT RESPONSIVE PROTEIN LTI6 -RELATED"/>
    <property type="match status" value="1"/>
</dbReference>
<proteinExistence type="inferred from homology"/>
<comment type="caution">
    <text evidence="8">The sequence shown here is derived from an EMBL/GenBank/DDBJ whole genome shotgun (WGS) entry which is preliminary data.</text>
</comment>
<dbReference type="EMBL" id="JAGPXC010000001">
    <property type="protein sequence ID" value="KAH6660423.1"/>
    <property type="molecule type" value="Genomic_DNA"/>
</dbReference>
<comment type="subcellular location">
    <subcellularLocation>
        <location evidence="1">Membrane</location>
    </subcellularLocation>
</comment>
<keyword evidence="5 7" id="KW-0472">Membrane</keyword>
<evidence type="ECO:0000313" key="8">
    <source>
        <dbReference type="EMBL" id="KAH6660423.1"/>
    </source>
</evidence>
<evidence type="ECO:0000256" key="2">
    <source>
        <dbReference type="ARBA" id="ARBA00009530"/>
    </source>
</evidence>
<evidence type="ECO:0000256" key="1">
    <source>
        <dbReference type="ARBA" id="ARBA00004370"/>
    </source>
</evidence>
<evidence type="ECO:0000256" key="7">
    <source>
        <dbReference type="SAM" id="Phobius"/>
    </source>
</evidence>
<evidence type="ECO:0000256" key="6">
    <source>
        <dbReference type="SAM" id="MobiDB-lite"/>
    </source>
</evidence>
<protein>
    <recommendedName>
        <fullName evidence="10">Stress response RCI peptide</fullName>
    </recommendedName>
</protein>
<sequence>MCSSDIFLGLLAIIFPPLPVWIKCGVCSADGFINILLCMLAYIPGLLHAWYIIAKVPDDYQYQRVSDPERGQHHVIIIQPDGRQQHQQQVHKAQHQPRLQHQNGMDYGTSSQGGNASSSTAAQAGSSNGNEHEPAPPTYAEALKGDHKVQSHD</sequence>
<dbReference type="OrthoDB" id="2802411at2759"/>
<evidence type="ECO:0008006" key="10">
    <source>
        <dbReference type="Google" id="ProtNLM"/>
    </source>
</evidence>